<keyword evidence="2" id="KW-1185">Reference proteome</keyword>
<sequence length="269" mass="30682">MRASLLVSCVGVATRPGFCPIAKFGNNLVSRIGIFYKTIKHLVNFTENIGSILLRAIELQDSISVDNVTRNKIIDLRQQYSFLKNDTDVLLERTKLKIQNVQEICQMYQDREISFVDALEEVAFDFKSLETKLHEASKCHKKISLKLQELAEETQPNRSIGSGIRCAAEKGQLQSPSDIMMAGLFVMKNMFFGHYEELRDHIFEVKKGIDDANTHLVCIVAGLQELIEQQNKLEGHTEDTVRSKLFTNIEKECQSILKNVEGYEKKFFS</sequence>
<dbReference type="Proteomes" id="UP000694388">
    <property type="component" value="Unplaced"/>
</dbReference>
<proteinExistence type="predicted"/>
<dbReference type="AlphaFoldDB" id="A0A8C4QYX8"/>
<organism evidence="1 2">
    <name type="scientific">Eptatretus burgeri</name>
    <name type="common">Inshore hagfish</name>
    <dbReference type="NCBI Taxonomy" id="7764"/>
    <lineage>
        <taxon>Eukaryota</taxon>
        <taxon>Metazoa</taxon>
        <taxon>Chordata</taxon>
        <taxon>Craniata</taxon>
        <taxon>Vertebrata</taxon>
        <taxon>Cyclostomata</taxon>
        <taxon>Myxini</taxon>
        <taxon>Myxiniformes</taxon>
        <taxon>Myxinidae</taxon>
        <taxon>Eptatretinae</taxon>
        <taxon>Eptatretus</taxon>
    </lineage>
</organism>
<name>A0A8C4QYX8_EPTBU</name>
<reference evidence="1" key="1">
    <citation type="submission" date="2025-08" db="UniProtKB">
        <authorList>
            <consortium name="Ensembl"/>
        </authorList>
    </citation>
    <scope>IDENTIFICATION</scope>
</reference>
<reference evidence="1" key="2">
    <citation type="submission" date="2025-09" db="UniProtKB">
        <authorList>
            <consortium name="Ensembl"/>
        </authorList>
    </citation>
    <scope>IDENTIFICATION</scope>
</reference>
<evidence type="ECO:0000313" key="2">
    <source>
        <dbReference type="Proteomes" id="UP000694388"/>
    </source>
</evidence>
<dbReference type="Ensembl" id="ENSEBUT00000023125.1">
    <property type="protein sequence ID" value="ENSEBUP00000022549.1"/>
    <property type="gene ID" value="ENSEBUG00000013894.1"/>
</dbReference>
<protein>
    <submittedName>
        <fullName evidence="1">Uncharacterized protein</fullName>
    </submittedName>
</protein>
<accession>A0A8C4QYX8</accession>
<evidence type="ECO:0000313" key="1">
    <source>
        <dbReference type="Ensembl" id="ENSEBUP00000022549.1"/>
    </source>
</evidence>